<feature type="signal peptide" evidence="1">
    <location>
        <begin position="1"/>
        <end position="25"/>
    </location>
</feature>
<dbReference type="InterPro" id="IPR011990">
    <property type="entry name" value="TPR-like_helical_dom_sf"/>
</dbReference>
<comment type="subcellular location">
    <subcellularLocation>
        <location evidence="1">Periplasm</location>
    </subcellularLocation>
</comment>
<dbReference type="EMBL" id="JBHSEL010000001">
    <property type="protein sequence ID" value="MFC4623651.1"/>
    <property type="molecule type" value="Genomic_DNA"/>
</dbReference>
<dbReference type="InterPro" id="IPR019734">
    <property type="entry name" value="TPR_rpt"/>
</dbReference>
<dbReference type="Pfam" id="PF13174">
    <property type="entry name" value="TPR_6"/>
    <property type="match status" value="1"/>
</dbReference>
<dbReference type="InterPro" id="IPR034706">
    <property type="entry name" value="CpoB"/>
</dbReference>
<keyword evidence="1" id="KW-0132">Cell division</keyword>
<evidence type="ECO:0000256" key="1">
    <source>
        <dbReference type="HAMAP-Rule" id="MF_02066"/>
    </source>
</evidence>
<keyword evidence="1" id="KW-0574">Periplasm</keyword>
<dbReference type="NCBIfam" id="TIGR02795">
    <property type="entry name" value="tol_pal_ybgF"/>
    <property type="match status" value="1"/>
</dbReference>
<comment type="similarity">
    <text evidence="1">Belongs to the CpoB family.</text>
</comment>
<keyword evidence="1" id="KW-0175">Coiled coil</keyword>
<keyword evidence="1" id="KW-0732">Signal</keyword>
<dbReference type="InterPro" id="IPR014162">
    <property type="entry name" value="CpoB_C"/>
</dbReference>
<feature type="coiled-coil region" evidence="1">
    <location>
        <begin position="149"/>
        <end position="176"/>
    </location>
</feature>
<accession>A0ABV9GZQ8</accession>
<dbReference type="Gene3D" id="1.25.40.10">
    <property type="entry name" value="Tetratricopeptide repeat domain"/>
    <property type="match status" value="1"/>
</dbReference>
<protein>
    <recommendedName>
        <fullName evidence="1">Cell division coordinator CpoB</fullName>
    </recommendedName>
</protein>
<dbReference type="RefSeq" id="WP_374829957.1">
    <property type="nucleotide sequence ID" value="NZ_JBHEEZ010000002.1"/>
</dbReference>
<feature type="region of interest" description="Disordered" evidence="2">
    <location>
        <begin position="292"/>
        <end position="367"/>
    </location>
</feature>
<reference evidence="4" key="1">
    <citation type="journal article" date="2019" name="Int. J. Syst. Evol. Microbiol.">
        <title>The Global Catalogue of Microorganisms (GCM) 10K type strain sequencing project: providing services to taxonomists for standard genome sequencing and annotation.</title>
        <authorList>
            <consortium name="The Broad Institute Genomics Platform"/>
            <consortium name="The Broad Institute Genome Sequencing Center for Infectious Disease"/>
            <person name="Wu L."/>
            <person name="Ma J."/>
        </authorList>
    </citation>
    <scope>NUCLEOTIDE SEQUENCE [LARGE SCALE GENOMIC DNA]</scope>
    <source>
        <strain evidence="4">CGMCC 1.15731</strain>
    </source>
</reference>
<feature type="region of interest" description="Disordered" evidence="2">
    <location>
        <begin position="258"/>
        <end position="278"/>
    </location>
</feature>
<name>A0ABV9GZQ8_9HYPH</name>
<keyword evidence="1" id="KW-0131">Cell cycle</keyword>
<sequence length="503" mass="53461" precursor="true">MRKPMRKVTLALAMLPLLATTPVLAAAGNLIGAVQLDNDAANKARRLNGATIYLAQASDGTQQLCSLIQQNAQSYGRILQLRDRLVQAQRSNETRFKALEARKGVGGGTRTVSIGSTALLDEIIRDNTATSGNHGDYVNQGAAAMAELIRNLTGKVEDVEMQITDTERQLQNAQDDIDFRFKELEKAAGIASPAPQPAPANATAAAPDPCTQGLTNPAAIANILGARVEAMNFQILEFQDQMQKMLEENERRFEALETGKRSDAGDAMPAAGDSGLASAPAADVPAAIDTPAGDLAAAPADNGGTLAQASPGPDGAAPANSGHVLGEPPQTLGSIRFDQHGNVIGDSITATPRPATELAPAGGASGGEQVAALPMPDNPNTLYQAAYKYLMAGDYKAAETGFREHIKRYPADPQTAEARFWLGESLFAQGRYPEAATIFVDTQRDYPDSKRAPENMFKLGLTLEKMDNRDVACATFEQIPQRYPKAAPAVLKRVAEERARIKC</sequence>
<evidence type="ECO:0000313" key="3">
    <source>
        <dbReference type="EMBL" id="MFC4623651.1"/>
    </source>
</evidence>
<keyword evidence="4" id="KW-1185">Reference proteome</keyword>
<dbReference type="Pfam" id="PF13432">
    <property type="entry name" value="TPR_16"/>
    <property type="match status" value="1"/>
</dbReference>
<evidence type="ECO:0000313" key="4">
    <source>
        <dbReference type="Proteomes" id="UP001596042"/>
    </source>
</evidence>
<organism evidence="3 4">
    <name type="scientific">Daeguia caeni</name>
    <dbReference type="NCBI Taxonomy" id="439612"/>
    <lineage>
        <taxon>Bacteria</taxon>
        <taxon>Pseudomonadati</taxon>
        <taxon>Pseudomonadota</taxon>
        <taxon>Alphaproteobacteria</taxon>
        <taxon>Hyphomicrobiales</taxon>
        <taxon>Brucellaceae</taxon>
        <taxon>Daeguia</taxon>
    </lineage>
</organism>
<proteinExistence type="inferred from homology"/>
<feature type="chain" id="PRO_5044906308" description="Cell division coordinator CpoB" evidence="1">
    <location>
        <begin position="26"/>
        <end position="503"/>
    </location>
</feature>
<dbReference type="Proteomes" id="UP001596042">
    <property type="component" value="Unassembled WGS sequence"/>
</dbReference>
<evidence type="ECO:0000256" key="2">
    <source>
        <dbReference type="SAM" id="MobiDB-lite"/>
    </source>
</evidence>
<dbReference type="HAMAP" id="MF_02066">
    <property type="entry name" value="CpoB"/>
    <property type="match status" value="1"/>
</dbReference>
<dbReference type="SUPFAM" id="SSF48452">
    <property type="entry name" value="TPR-like"/>
    <property type="match status" value="1"/>
</dbReference>
<comment type="function">
    <text evidence="1">Mediates coordination of peptidoglycan synthesis and outer membrane constriction during cell division.</text>
</comment>
<comment type="caution">
    <text evidence="3">The sequence shown here is derived from an EMBL/GenBank/DDBJ whole genome shotgun (WGS) entry which is preliminary data.</text>
</comment>
<gene>
    <name evidence="3" type="primary">ybgF</name>
    <name evidence="1" type="synonym">cpoB</name>
    <name evidence="3" type="ORF">ACFO1V_00130</name>
</gene>